<dbReference type="KEGG" id="ker:91104316"/>
<evidence type="ECO:0000313" key="2">
    <source>
        <dbReference type="EMBL" id="WWD07417.1"/>
    </source>
</evidence>
<feature type="transmembrane region" description="Helical" evidence="1">
    <location>
        <begin position="145"/>
        <end position="164"/>
    </location>
</feature>
<name>A0AAX4KNN8_9TREE</name>
<dbReference type="EMBL" id="CP144089">
    <property type="protein sequence ID" value="WWD07417.1"/>
    <property type="molecule type" value="Genomic_DNA"/>
</dbReference>
<evidence type="ECO:0000256" key="1">
    <source>
        <dbReference type="SAM" id="Phobius"/>
    </source>
</evidence>
<gene>
    <name evidence="2" type="ORF">V865_005515</name>
</gene>
<dbReference type="Proteomes" id="UP001358614">
    <property type="component" value="Chromosome 1"/>
</dbReference>
<proteinExistence type="predicted"/>
<reference evidence="2 3" key="1">
    <citation type="submission" date="2024-01" db="EMBL/GenBank/DDBJ databases">
        <title>Comparative genomics of Cryptococcus and Kwoniella reveals pathogenesis evolution and contrasting modes of karyotype evolution via chromosome fusion or intercentromeric recombination.</title>
        <authorList>
            <person name="Coelho M.A."/>
            <person name="David-Palma M."/>
            <person name="Shea T."/>
            <person name="Bowers K."/>
            <person name="McGinley-Smith S."/>
            <person name="Mohammad A.W."/>
            <person name="Gnirke A."/>
            <person name="Yurkov A.M."/>
            <person name="Nowrousian M."/>
            <person name="Sun S."/>
            <person name="Cuomo C.A."/>
            <person name="Heitman J."/>
        </authorList>
    </citation>
    <scope>NUCLEOTIDE SEQUENCE [LARGE SCALE GENOMIC DNA]</scope>
    <source>
        <strain evidence="2 3">PYCC6329</strain>
    </source>
</reference>
<sequence length="247" mass="27694">MTVNDRIDEVEIAVGQWIHRATNQVENIVDFTNEQMQITILDQDFGHLHDSLVSSIDLSQNITLAQSEVTQSLGLAIAQTENLFHKQADLENSLNRSLAISEKSLKLATRWVSSPSLSLFSGPSSMSLSSLGGISTQLLIWSLQLIWQIAYSMVSAFCFVFILFRTGMRKSMLRWSNRFYHIPSDEESAVTSRAKDFTNSTISGITQFPSRDRQNANRTVNLAHSLGVTRTPDPRRSNFRRSASAPL</sequence>
<accession>A0AAX4KNN8</accession>
<keyword evidence="1" id="KW-0812">Transmembrane</keyword>
<protein>
    <recommendedName>
        <fullName evidence="4">t-SNARE coiled-coil homology domain-containing protein</fullName>
    </recommendedName>
</protein>
<organism evidence="2 3">
    <name type="scientific">Kwoniella europaea PYCC6329</name>
    <dbReference type="NCBI Taxonomy" id="1423913"/>
    <lineage>
        <taxon>Eukaryota</taxon>
        <taxon>Fungi</taxon>
        <taxon>Dikarya</taxon>
        <taxon>Basidiomycota</taxon>
        <taxon>Agaricomycotina</taxon>
        <taxon>Tremellomycetes</taxon>
        <taxon>Tremellales</taxon>
        <taxon>Cryptococcaceae</taxon>
        <taxon>Kwoniella</taxon>
    </lineage>
</organism>
<evidence type="ECO:0000313" key="3">
    <source>
        <dbReference type="Proteomes" id="UP001358614"/>
    </source>
</evidence>
<dbReference type="RefSeq" id="XP_066085384.1">
    <property type="nucleotide sequence ID" value="XM_066229287.1"/>
</dbReference>
<keyword evidence="1" id="KW-1133">Transmembrane helix</keyword>
<evidence type="ECO:0008006" key="4">
    <source>
        <dbReference type="Google" id="ProtNLM"/>
    </source>
</evidence>
<dbReference type="GeneID" id="91104316"/>
<dbReference type="AlphaFoldDB" id="A0AAX4KNN8"/>
<keyword evidence="1" id="KW-0472">Membrane</keyword>
<keyword evidence="3" id="KW-1185">Reference proteome</keyword>